<evidence type="ECO:0000256" key="3">
    <source>
        <dbReference type="ARBA" id="ARBA00023180"/>
    </source>
</evidence>
<name>A0A9W8QS21_9HYPO</name>
<keyword evidence="4" id="KW-0326">Glycosidase</keyword>
<keyword evidence="2" id="KW-0378">Hydrolase</keyword>
<dbReference type="InterPro" id="IPR036962">
    <property type="entry name" value="Glyco_hydro_3_N_sf"/>
</dbReference>
<accession>A0A9W8QS21</accession>
<reference evidence="6" key="1">
    <citation type="submission" date="2022-09" db="EMBL/GenBank/DDBJ databases">
        <title>Fusarium specimens isolated from Avocado Roots.</title>
        <authorList>
            <person name="Stajich J."/>
            <person name="Roper C."/>
            <person name="Heimlech-Rivalta G."/>
        </authorList>
    </citation>
    <scope>NUCLEOTIDE SEQUENCE</scope>
    <source>
        <strain evidence="6">A02</strain>
    </source>
</reference>
<evidence type="ECO:0000313" key="7">
    <source>
        <dbReference type="Proteomes" id="UP001152087"/>
    </source>
</evidence>
<evidence type="ECO:0000256" key="1">
    <source>
        <dbReference type="ARBA" id="ARBA00005336"/>
    </source>
</evidence>
<dbReference type="InterPro" id="IPR050226">
    <property type="entry name" value="NagZ_Beta-hexosaminidase"/>
</dbReference>
<dbReference type="Gene3D" id="3.20.20.300">
    <property type="entry name" value="Glycoside hydrolase, family 3, N-terminal domain"/>
    <property type="match status" value="1"/>
</dbReference>
<evidence type="ECO:0000256" key="2">
    <source>
        <dbReference type="ARBA" id="ARBA00022801"/>
    </source>
</evidence>
<dbReference type="EMBL" id="JAOQAV010000135">
    <property type="protein sequence ID" value="KAJ4177025.1"/>
    <property type="molecule type" value="Genomic_DNA"/>
</dbReference>
<dbReference type="GO" id="GO:0009254">
    <property type="term" value="P:peptidoglycan turnover"/>
    <property type="evidence" value="ECO:0007669"/>
    <property type="project" value="TreeGrafter"/>
</dbReference>
<dbReference type="PANTHER" id="PTHR30480:SF8">
    <property type="entry name" value="PUTATIVE (AFU_ORTHOLOGUE AFUA_8G04060)-RELATED"/>
    <property type="match status" value="1"/>
</dbReference>
<keyword evidence="3" id="KW-0325">Glycoprotein</keyword>
<organism evidence="6 7">
    <name type="scientific">Fusarium falciforme</name>
    <dbReference type="NCBI Taxonomy" id="195108"/>
    <lineage>
        <taxon>Eukaryota</taxon>
        <taxon>Fungi</taxon>
        <taxon>Dikarya</taxon>
        <taxon>Ascomycota</taxon>
        <taxon>Pezizomycotina</taxon>
        <taxon>Sordariomycetes</taxon>
        <taxon>Hypocreomycetidae</taxon>
        <taxon>Hypocreales</taxon>
        <taxon>Nectriaceae</taxon>
        <taxon>Fusarium</taxon>
        <taxon>Fusarium solani species complex</taxon>
    </lineage>
</organism>
<dbReference type="PANTHER" id="PTHR30480">
    <property type="entry name" value="BETA-HEXOSAMINIDASE-RELATED"/>
    <property type="match status" value="1"/>
</dbReference>
<protein>
    <recommendedName>
        <fullName evidence="5">Glycoside hydrolase family 3 N-terminal domain-containing protein</fullName>
    </recommendedName>
</protein>
<feature type="domain" description="Glycoside hydrolase family 3 N-terminal" evidence="5">
    <location>
        <begin position="24"/>
        <end position="206"/>
    </location>
</feature>
<dbReference type="GO" id="GO:0005975">
    <property type="term" value="P:carbohydrate metabolic process"/>
    <property type="evidence" value="ECO:0007669"/>
    <property type="project" value="InterPro"/>
</dbReference>
<dbReference type="AlphaFoldDB" id="A0A9W8QS21"/>
<keyword evidence="7" id="KW-1185">Reference proteome</keyword>
<dbReference type="InterPro" id="IPR017853">
    <property type="entry name" value="GH"/>
</dbReference>
<dbReference type="InterPro" id="IPR001764">
    <property type="entry name" value="Glyco_hydro_3_N"/>
</dbReference>
<dbReference type="GO" id="GO:0004553">
    <property type="term" value="F:hydrolase activity, hydrolyzing O-glycosyl compounds"/>
    <property type="evidence" value="ECO:0007669"/>
    <property type="project" value="InterPro"/>
</dbReference>
<comment type="similarity">
    <text evidence="1">Belongs to the glycosyl hydrolase 3 family.</text>
</comment>
<evidence type="ECO:0000259" key="5">
    <source>
        <dbReference type="Pfam" id="PF00933"/>
    </source>
</evidence>
<evidence type="ECO:0000313" key="6">
    <source>
        <dbReference type="EMBL" id="KAJ4177025.1"/>
    </source>
</evidence>
<sequence>MSYVPDDASDVGVSAVYDDPEWAIGQMLFMGWDGSEVTPQVRKLIQEHHVGSIILTAKNLKCQLFFQARSLVSLNKMPAAQHATKIVKELQAIAYNARHSQPLLTAIDQESGGVNSLFDQEAGCEFPSAMGMAATGSVDLVYETNKATAEAVRACGINIILSPMLDVLLNTGYQPLGVRSFGDGPKEVSSYGIAAVNGIKDAGIATYVGGIERMRLSTISECDPTIVVVIANASRNLYQASFAKHVDLMCSMLRMQGKKKSVIIIAVSSHYDFVLDKSIGTYVCTFDFTENAMQALVRVLWGECVAQGSLPGTLRKTKKASKSRRNWIVEGYDRHRDGPYLKGLLHALSQTSSASLKPLHLVTT</sequence>
<comment type="caution">
    <text evidence="6">The sequence shown here is derived from an EMBL/GenBank/DDBJ whole genome shotgun (WGS) entry which is preliminary data.</text>
</comment>
<evidence type="ECO:0000256" key="4">
    <source>
        <dbReference type="ARBA" id="ARBA00023295"/>
    </source>
</evidence>
<gene>
    <name evidence="6" type="ORF">NW755_014091</name>
</gene>
<dbReference type="Pfam" id="PF00933">
    <property type="entry name" value="Glyco_hydro_3"/>
    <property type="match status" value="1"/>
</dbReference>
<proteinExistence type="inferred from homology"/>
<dbReference type="SUPFAM" id="SSF51445">
    <property type="entry name" value="(Trans)glycosidases"/>
    <property type="match status" value="1"/>
</dbReference>
<dbReference type="Proteomes" id="UP001152087">
    <property type="component" value="Unassembled WGS sequence"/>
</dbReference>